<reference evidence="2" key="1">
    <citation type="journal article" date="2023" name="Nat. Commun.">
        <title>Diploid and tetraploid genomes of Acorus and the evolution of monocots.</title>
        <authorList>
            <person name="Ma L."/>
            <person name="Liu K.W."/>
            <person name="Li Z."/>
            <person name="Hsiao Y.Y."/>
            <person name="Qi Y."/>
            <person name="Fu T."/>
            <person name="Tang G.D."/>
            <person name="Zhang D."/>
            <person name="Sun W.H."/>
            <person name="Liu D.K."/>
            <person name="Li Y."/>
            <person name="Chen G.Z."/>
            <person name="Liu X.D."/>
            <person name="Liao X.Y."/>
            <person name="Jiang Y.T."/>
            <person name="Yu X."/>
            <person name="Hao Y."/>
            <person name="Huang J."/>
            <person name="Zhao X.W."/>
            <person name="Ke S."/>
            <person name="Chen Y.Y."/>
            <person name="Wu W.L."/>
            <person name="Hsu J.L."/>
            <person name="Lin Y.F."/>
            <person name="Huang M.D."/>
            <person name="Li C.Y."/>
            <person name="Huang L."/>
            <person name="Wang Z.W."/>
            <person name="Zhao X."/>
            <person name="Zhong W.Y."/>
            <person name="Peng D.H."/>
            <person name="Ahmad S."/>
            <person name="Lan S."/>
            <person name="Zhang J.S."/>
            <person name="Tsai W.C."/>
            <person name="Van de Peer Y."/>
            <person name="Liu Z.J."/>
        </authorList>
    </citation>
    <scope>NUCLEOTIDE SEQUENCE</scope>
    <source>
        <strain evidence="2">SCP</strain>
    </source>
</reference>
<protein>
    <recommendedName>
        <fullName evidence="1">Reverse transcriptase zinc-binding domain-containing protein</fullName>
    </recommendedName>
</protein>
<dbReference type="Pfam" id="PF13966">
    <property type="entry name" value="zf-RVT"/>
    <property type="match status" value="1"/>
</dbReference>
<dbReference type="AlphaFoldDB" id="A0AAV9BS39"/>
<dbReference type="EMBL" id="JAUJYN010000002">
    <property type="protein sequence ID" value="KAK1278674.1"/>
    <property type="molecule type" value="Genomic_DNA"/>
</dbReference>
<comment type="caution">
    <text evidence="2">The sequence shown here is derived from an EMBL/GenBank/DDBJ whole genome shotgun (WGS) entry which is preliminary data.</text>
</comment>
<accession>A0AAV9BS39</accession>
<sequence length="197" mass="22968">MARLDDSSLRPERVDSLIWRPAASGEYTVKGGYKWWREQTARTQPSFLIYKQIWRPPVPMKIRVFLWLLFQKRLLTRVYRAKWATNAATTCVLCEVAPKTVNHLFCECAFVQGFWEELGRKTRLGIDFRNVEELWIAGKDLCRAAGMASEALYAQVVVPVEAWTIWRMRNEVIFYGARAYIENMTDAFRGMAQDCIT</sequence>
<proteinExistence type="predicted"/>
<organism evidence="2 3">
    <name type="scientific">Acorus gramineus</name>
    <name type="common">Dwarf sweet flag</name>
    <dbReference type="NCBI Taxonomy" id="55184"/>
    <lineage>
        <taxon>Eukaryota</taxon>
        <taxon>Viridiplantae</taxon>
        <taxon>Streptophyta</taxon>
        <taxon>Embryophyta</taxon>
        <taxon>Tracheophyta</taxon>
        <taxon>Spermatophyta</taxon>
        <taxon>Magnoliopsida</taxon>
        <taxon>Liliopsida</taxon>
        <taxon>Acoraceae</taxon>
        <taxon>Acorus</taxon>
    </lineage>
</organism>
<evidence type="ECO:0000259" key="1">
    <source>
        <dbReference type="Pfam" id="PF13966"/>
    </source>
</evidence>
<evidence type="ECO:0000313" key="2">
    <source>
        <dbReference type="EMBL" id="KAK1278674.1"/>
    </source>
</evidence>
<reference evidence="2" key="2">
    <citation type="submission" date="2023-06" db="EMBL/GenBank/DDBJ databases">
        <authorList>
            <person name="Ma L."/>
            <person name="Liu K.-W."/>
            <person name="Li Z."/>
            <person name="Hsiao Y.-Y."/>
            <person name="Qi Y."/>
            <person name="Fu T."/>
            <person name="Tang G."/>
            <person name="Zhang D."/>
            <person name="Sun W.-H."/>
            <person name="Liu D.-K."/>
            <person name="Li Y."/>
            <person name="Chen G.-Z."/>
            <person name="Liu X.-D."/>
            <person name="Liao X.-Y."/>
            <person name="Jiang Y.-T."/>
            <person name="Yu X."/>
            <person name="Hao Y."/>
            <person name="Huang J."/>
            <person name="Zhao X.-W."/>
            <person name="Ke S."/>
            <person name="Chen Y.-Y."/>
            <person name="Wu W.-L."/>
            <person name="Hsu J.-L."/>
            <person name="Lin Y.-F."/>
            <person name="Huang M.-D."/>
            <person name="Li C.-Y."/>
            <person name="Huang L."/>
            <person name="Wang Z.-W."/>
            <person name="Zhao X."/>
            <person name="Zhong W.-Y."/>
            <person name="Peng D.-H."/>
            <person name="Ahmad S."/>
            <person name="Lan S."/>
            <person name="Zhang J.-S."/>
            <person name="Tsai W.-C."/>
            <person name="Van De Peer Y."/>
            <person name="Liu Z.-J."/>
        </authorList>
    </citation>
    <scope>NUCLEOTIDE SEQUENCE</scope>
    <source>
        <strain evidence="2">SCP</strain>
        <tissue evidence="2">Leaves</tissue>
    </source>
</reference>
<dbReference type="Proteomes" id="UP001179952">
    <property type="component" value="Unassembled WGS sequence"/>
</dbReference>
<evidence type="ECO:0000313" key="3">
    <source>
        <dbReference type="Proteomes" id="UP001179952"/>
    </source>
</evidence>
<feature type="domain" description="Reverse transcriptase zinc-binding" evidence="1">
    <location>
        <begin position="27"/>
        <end position="115"/>
    </location>
</feature>
<gene>
    <name evidence="2" type="ORF">QJS04_geneDACA017165</name>
</gene>
<dbReference type="InterPro" id="IPR026960">
    <property type="entry name" value="RVT-Znf"/>
</dbReference>
<keyword evidence="3" id="KW-1185">Reference proteome</keyword>
<name>A0AAV9BS39_ACOGR</name>